<dbReference type="VEuPathDB" id="FungiDB:JI435_409470"/>
<keyword evidence="2" id="KW-1185">Reference proteome</keyword>
<proteinExistence type="predicted"/>
<name>A0A7U2F127_PHANO</name>
<protein>
    <submittedName>
        <fullName evidence="1">Uncharacterized protein</fullName>
    </submittedName>
</protein>
<dbReference type="EMBL" id="CP069028">
    <property type="protein sequence ID" value="QRC96698.1"/>
    <property type="molecule type" value="Genomic_DNA"/>
</dbReference>
<accession>A0A7U2F127</accession>
<organism evidence="1 2">
    <name type="scientific">Phaeosphaeria nodorum (strain SN15 / ATCC MYA-4574 / FGSC 10173)</name>
    <name type="common">Glume blotch fungus</name>
    <name type="synonym">Parastagonospora nodorum</name>
    <dbReference type="NCBI Taxonomy" id="321614"/>
    <lineage>
        <taxon>Eukaryota</taxon>
        <taxon>Fungi</taxon>
        <taxon>Dikarya</taxon>
        <taxon>Ascomycota</taxon>
        <taxon>Pezizomycotina</taxon>
        <taxon>Dothideomycetes</taxon>
        <taxon>Pleosporomycetidae</taxon>
        <taxon>Pleosporales</taxon>
        <taxon>Pleosporineae</taxon>
        <taxon>Phaeosphaeriaceae</taxon>
        <taxon>Parastagonospora</taxon>
    </lineage>
</organism>
<sequence>MRDVWGDACMQRRSGRVLALQKFRRACLSLGTVLRAMYARCIHDRMGRAKQHLPIRSEGRGSDEA</sequence>
<gene>
    <name evidence="1" type="ORF">JI435_409470</name>
</gene>
<dbReference type="AlphaFoldDB" id="A0A7U2F127"/>
<reference evidence="2" key="1">
    <citation type="journal article" date="2021" name="BMC Genomics">
        <title>Chromosome-level genome assembly and manually-curated proteome of model necrotroph Parastagonospora nodorum Sn15 reveals a genome-wide trove of candidate effector homologs, and redundancy of virulence-related functions within an accessory chromosome.</title>
        <authorList>
            <person name="Bertazzoni S."/>
            <person name="Jones D.A.B."/>
            <person name="Phan H.T."/>
            <person name="Tan K.-C."/>
            <person name="Hane J.K."/>
        </authorList>
    </citation>
    <scope>NUCLEOTIDE SEQUENCE [LARGE SCALE GENOMIC DNA]</scope>
    <source>
        <strain evidence="2">SN15 / ATCC MYA-4574 / FGSC 10173)</strain>
    </source>
</reference>
<evidence type="ECO:0000313" key="2">
    <source>
        <dbReference type="Proteomes" id="UP000663193"/>
    </source>
</evidence>
<dbReference type="Proteomes" id="UP000663193">
    <property type="component" value="Chromosome 6"/>
</dbReference>
<evidence type="ECO:0000313" key="1">
    <source>
        <dbReference type="EMBL" id="QRC96698.1"/>
    </source>
</evidence>